<feature type="domain" description="PAS" evidence="13">
    <location>
        <begin position="289"/>
        <end position="340"/>
    </location>
</feature>
<dbReference type="CDD" id="cd00130">
    <property type="entry name" value="PAS"/>
    <property type="match status" value="1"/>
</dbReference>
<dbReference type="Pfam" id="PF13426">
    <property type="entry name" value="PAS_9"/>
    <property type="match status" value="1"/>
</dbReference>
<dbReference type="GO" id="GO:0000155">
    <property type="term" value="F:phosphorelay sensor kinase activity"/>
    <property type="evidence" value="ECO:0007669"/>
    <property type="project" value="InterPro"/>
</dbReference>
<evidence type="ECO:0000256" key="3">
    <source>
        <dbReference type="ARBA" id="ARBA00022553"/>
    </source>
</evidence>
<keyword evidence="5" id="KW-0547">Nucleotide-binding</keyword>
<dbReference type="PRINTS" id="PR00344">
    <property type="entry name" value="BCTRLSENSOR"/>
</dbReference>
<dbReference type="InterPro" id="IPR036890">
    <property type="entry name" value="HATPase_C_sf"/>
</dbReference>
<dbReference type="InterPro" id="IPR036097">
    <property type="entry name" value="HisK_dim/P_sf"/>
</dbReference>
<protein>
    <recommendedName>
        <fullName evidence="2">histidine kinase</fullName>
        <ecNumber evidence="2">2.7.13.3</ecNumber>
    </recommendedName>
</protein>
<dbReference type="EMBL" id="BOVK01000037">
    <property type="protein sequence ID" value="GIQ69945.1"/>
    <property type="molecule type" value="Genomic_DNA"/>
</dbReference>
<feature type="transmembrane region" description="Helical" evidence="11">
    <location>
        <begin position="20"/>
        <end position="42"/>
    </location>
</feature>
<evidence type="ECO:0000256" key="4">
    <source>
        <dbReference type="ARBA" id="ARBA00022679"/>
    </source>
</evidence>
<keyword evidence="16" id="KW-1185">Reference proteome</keyword>
<dbReference type="InterPro" id="IPR004358">
    <property type="entry name" value="Sig_transdc_His_kin-like_C"/>
</dbReference>
<dbReference type="SMART" id="SM00387">
    <property type="entry name" value="HATPase_c"/>
    <property type="match status" value="1"/>
</dbReference>
<dbReference type="InterPro" id="IPR033425">
    <property type="entry name" value="MASE3"/>
</dbReference>
<dbReference type="GO" id="GO:0030435">
    <property type="term" value="P:sporulation resulting in formation of a cellular spore"/>
    <property type="evidence" value="ECO:0007669"/>
    <property type="project" value="UniProtKB-KW"/>
</dbReference>
<dbReference type="InterPro" id="IPR003661">
    <property type="entry name" value="HisK_dim/P_dom"/>
</dbReference>
<organism evidence="15 16">
    <name type="scientific">Xylanibacillus composti</name>
    <dbReference type="NCBI Taxonomy" id="1572762"/>
    <lineage>
        <taxon>Bacteria</taxon>
        <taxon>Bacillati</taxon>
        <taxon>Bacillota</taxon>
        <taxon>Bacilli</taxon>
        <taxon>Bacillales</taxon>
        <taxon>Paenibacillaceae</taxon>
        <taxon>Xylanibacillus</taxon>
    </lineage>
</organism>
<dbReference type="FunFam" id="1.10.287.130:FF:000040">
    <property type="entry name" value="PAS domain-containing sensor histidine kinase"/>
    <property type="match status" value="1"/>
</dbReference>
<evidence type="ECO:0000259" key="12">
    <source>
        <dbReference type="PROSITE" id="PS50109"/>
    </source>
</evidence>
<feature type="transmembrane region" description="Helical" evidence="11">
    <location>
        <begin position="250"/>
        <end position="270"/>
    </location>
</feature>
<dbReference type="GO" id="GO:0005524">
    <property type="term" value="F:ATP binding"/>
    <property type="evidence" value="ECO:0007669"/>
    <property type="project" value="UniProtKB-KW"/>
</dbReference>
<keyword evidence="10" id="KW-0175">Coiled coil</keyword>
<keyword evidence="9" id="KW-0902">Two-component regulatory system</keyword>
<feature type="transmembrane region" description="Helical" evidence="11">
    <location>
        <begin position="152"/>
        <end position="173"/>
    </location>
</feature>
<dbReference type="NCBIfam" id="TIGR00229">
    <property type="entry name" value="sensory_box"/>
    <property type="match status" value="1"/>
</dbReference>
<dbReference type="InterPro" id="IPR005467">
    <property type="entry name" value="His_kinase_dom"/>
</dbReference>
<evidence type="ECO:0000256" key="10">
    <source>
        <dbReference type="SAM" id="Coils"/>
    </source>
</evidence>
<keyword evidence="4" id="KW-0808">Transferase</keyword>
<name>A0A8J4M2J7_9BACL</name>
<dbReference type="SMART" id="SM00091">
    <property type="entry name" value="PAS"/>
    <property type="match status" value="1"/>
</dbReference>
<evidence type="ECO:0000256" key="11">
    <source>
        <dbReference type="SAM" id="Phobius"/>
    </source>
</evidence>
<dbReference type="PANTHER" id="PTHR43065">
    <property type="entry name" value="SENSOR HISTIDINE KINASE"/>
    <property type="match status" value="1"/>
</dbReference>
<keyword evidence="11" id="KW-1133">Transmembrane helix</keyword>
<evidence type="ECO:0000256" key="2">
    <source>
        <dbReference type="ARBA" id="ARBA00012438"/>
    </source>
</evidence>
<dbReference type="AlphaFoldDB" id="A0A8J4M2J7"/>
<evidence type="ECO:0000256" key="1">
    <source>
        <dbReference type="ARBA" id="ARBA00000085"/>
    </source>
</evidence>
<proteinExistence type="predicted"/>
<dbReference type="InterPro" id="IPR000700">
    <property type="entry name" value="PAS-assoc_C"/>
</dbReference>
<evidence type="ECO:0000256" key="8">
    <source>
        <dbReference type="ARBA" id="ARBA00022969"/>
    </source>
</evidence>
<feature type="transmembrane region" description="Helical" evidence="11">
    <location>
        <begin position="84"/>
        <end position="102"/>
    </location>
</feature>
<comment type="caution">
    <text evidence="15">The sequence shown here is derived from an EMBL/GenBank/DDBJ whole genome shotgun (WGS) entry which is preliminary data.</text>
</comment>
<dbReference type="PROSITE" id="PS50112">
    <property type="entry name" value="PAS"/>
    <property type="match status" value="1"/>
</dbReference>
<dbReference type="Pfam" id="PF02518">
    <property type="entry name" value="HATPase_c"/>
    <property type="match status" value="1"/>
</dbReference>
<evidence type="ECO:0000259" key="14">
    <source>
        <dbReference type="PROSITE" id="PS50113"/>
    </source>
</evidence>
<feature type="coiled-coil region" evidence="10">
    <location>
        <begin position="396"/>
        <end position="423"/>
    </location>
</feature>
<dbReference type="Pfam" id="PF00512">
    <property type="entry name" value="HisKA"/>
    <property type="match status" value="1"/>
</dbReference>
<dbReference type="SUPFAM" id="SSF47384">
    <property type="entry name" value="Homodimeric domain of signal transducing histidine kinase"/>
    <property type="match status" value="1"/>
</dbReference>
<dbReference type="Pfam" id="PF17159">
    <property type="entry name" value="MASE3"/>
    <property type="match status" value="1"/>
</dbReference>
<feature type="transmembrane region" description="Helical" evidence="11">
    <location>
        <begin position="122"/>
        <end position="140"/>
    </location>
</feature>
<dbReference type="PROSITE" id="PS50113">
    <property type="entry name" value="PAC"/>
    <property type="match status" value="1"/>
</dbReference>
<keyword evidence="3" id="KW-0597">Phosphoprotein</keyword>
<evidence type="ECO:0000256" key="6">
    <source>
        <dbReference type="ARBA" id="ARBA00022777"/>
    </source>
</evidence>
<dbReference type="Gene3D" id="3.30.450.20">
    <property type="entry name" value="PAS domain"/>
    <property type="match status" value="2"/>
</dbReference>
<keyword evidence="8" id="KW-0749">Sporulation</keyword>
<feature type="transmembrane region" description="Helical" evidence="11">
    <location>
        <begin position="54"/>
        <end position="77"/>
    </location>
</feature>
<evidence type="ECO:0000313" key="15">
    <source>
        <dbReference type="EMBL" id="GIQ69945.1"/>
    </source>
</evidence>
<dbReference type="PROSITE" id="PS50109">
    <property type="entry name" value="HIS_KIN"/>
    <property type="match status" value="1"/>
</dbReference>
<dbReference type="EC" id="2.7.13.3" evidence="2"/>
<dbReference type="Gene3D" id="1.10.287.130">
    <property type="match status" value="1"/>
</dbReference>
<keyword evidence="11" id="KW-0812">Transmembrane</keyword>
<feature type="transmembrane region" description="Helical" evidence="11">
    <location>
        <begin position="193"/>
        <end position="212"/>
    </location>
</feature>
<feature type="domain" description="PAC" evidence="14">
    <location>
        <begin position="360"/>
        <end position="412"/>
    </location>
</feature>
<dbReference type="Proteomes" id="UP000677918">
    <property type="component" value="Unassembled WGS sequence"/>
</dbReference>
<evidence type="ECO:0000256" key="9">
    <source>
        <dbReference type="ARBA" id="ARBA00023012"/>
    </source>
</evidence>
<gene>
    <name evidence="15" type="ORF">XYCOK13_27690</name>
</gene>
<feature type="domain" description="Histidine kinase" evidence="12">
    <location>
        <begin position="547"/>
        <end position="753"/>
    </location>
</feature>
<reference evidence="15" key="1">
    <citation type="submission" date="2021-04" db="EMBL/GenBank/DDBJ databases">
        <title>Draft genome sequence of Xylanibacillus composti strain K13.</title>
        <authorList>
            <person name="Uke A."/>
            <person name="Chhe C."/>
            <person name="Baramee S."/>
            <person name="Kosugi A."/>
        </authorList>
    </citation>
    <scope>NUCLEOTIDE SEQUENCE</scope>
    <source>
        <strain evidence="15">K13</strain>
    </source>
</reference>
<dbReference type="InterPro" id="IPR000014">
    <property type="entry name" value="PAS"/>
</dbReference>
<evidence type="ECO:0000313" key="16">
    <source>
        <dbReference type="Proteomes" id="UP000677918"/>
    </source>
</evidence>
<comment type="catalytic activity">
    <reaction evidence="1">
        <text>ATP + protein L-histidine = ADP + protein N-phospho-L-histidine.</text>
        <dbReference type="EC" id="2.7.13.3"/>
    </reaction>
</comment>
<keyword evidence="11" id="KW-0472">Membrane</keyword>
<dbReference type="InterPro" id="IPR035965">
    <property type="entry name" value="PAS-like_dom_sf"/>
</dbReference>
<dbReference type="PANTHER" id="PTHR43065:SF34">
    <property type="entry name" value="SPORULATION KINASE A"/>
    <property type="match status" value="1"/>
</dbReference>
<evidence type="ECO:0000256" key="7">
    <source>
        <dbReference type="ARBA" id="ARBA00022840"/>
    </source>
</evidence>
<dbReference type="SUPFAM" id="SSF55874">
    <property type="entry name" value="ATPase domain of HSP90 chaperone/DNA topoisomerase II/histidine kinase"/>
    <property type="match status" value="1"/>
</dbReference>
<dbReference type="SUPFAM" id="SSF55785">
    <property type="entry name" value="PYP-like sensor domain (PAS domain)"/>
    <property type="match status" value="2"/>
</dbReference>
<dbReference type="Gene3D" id="3.30.565.10">
    <property type="entry name" value="Histidine kinase-like ATPase, C-terminal domain"/>
    <property type="match status" value="1"/>
</dbReference>
<keyword evidence="6" id="KW-0418">Kinase</keyword>
<evidence type="ECO:0000256" key="5">
    <source>
        <dbReference type="ARBA" id="ARBA00022741"/>
    </source>
</evidence>
<sequence length="755" mass="84350">MDIGFILRCLMSRTSQSNKISIATILIGSVLLAALFLFPGFLPSLNLEKNHLAFHTLLEFFSVFVSFSISAFGWIAFRDMRTTTMLWLPIVFTAIGALDLLHALSYEGMPFFITENSAGKSIWFWIAARLTESVALLALLAHKEKPVTRKQYGALLLLPWAYVLLLAVIIIRFEASLPTLVVNGAGTTALKNALEYVNAALHAASIVFVVRYYRQTRSRTELELVFGIGLLLAASLLFTVYVHILDSIVIAGHLLKVAGYVFIFRCFYFARLEMIFQHKQRTEQDLQEVRGKLESFIEHTPDCIAFQDLKGRIVQVNHGFETIFGVCAEEAVGKRLSDLVSACRMDLKPLRKVFAGEPLIGHEMVIERKDGKTVRISTTLSPVRNAAGERVSIASISRDITEQKEAEAKLRQAEQELVETVREHQGMILKYKIQEGRIIHTLCDGQLLYDMQLQPEQIVGQGLPAIWLDDGQQRFHEHYQTAWAGRRVDFEATIQGIVCFITLSPIRRNGVIAEVIGSWINITKLKKTEELLQKSEKLAVVGELAAGVAHEIRNPLTTLKGFTQILGMKVDEDSQPFIELMMSELERIEAITSEFMVVAKPQQNQYEPVDIPQVLQQVIQLLGPQATLNNVQISLEVDAAVTTIYGDANQMKQVFMNVMKNAIESMERGGSMYIEVDNPQAGQLCVKVRDTGSGIPADMLPRLGEPFYTLKEKGTGLGLMVSYRIIEAHQGRISFDSEVGLGTTVRIALPTKSGF</sequence>
<accession>A0A8J4M2J7</accession>
<dbReference type="SMART" id="SM00388">
    <property type="entry name" value="HisKA"/>
    <property type="match status" value="1"/>
</dbReference>
<keyword evidence="7" id="KW-0067">ATP-binding</keyword>
<dbReference type="InterPro" id="IPR003594">
    <property type="entry name" value="HATPase_dom"/>
</dbReference>
<feature type="transmembrane region" description="Helical" evidence="11">
    <location>
        <begin position="224"/>
        <end position="244"/>
    </location>
</feature>
<dbReference type="CDD" id="cd00082">
    <property type="entry name" value="HisKA"/>
    <property type="match status" value="1"/>
</dbReference>
<evidence type="ECO:0000259" key="13">
    <source>
        <dbReference type="PROSITE" id="PS50112"/>
    </source>
</evidence>